<proteinExistence type="predicted"/>
<dbReference type="InterPro" id="IPR001387">
    <property type="entry name" value="Cro/C1-type_HTH"/>
</dbReference>
<gene>
    <name evidence="3" type="ORF">ACFY05_03945</name>
</gene>
<accession>A0ABW6UYT5</accession>
<evidence type="ECO:0000256" key="1">
    <source>
        <dbReference type="SAM" id="MobiDB-lite"/>
    </source>
</evidence>
<feature type="compositionally biased region" description="Polar residues" evidence="1">
    <location>
        <begin position="122"/>
        <end position="131"/>
    </location>
</feature>
<dbReference type="EMBL" id="JBIAXI010000002">
    <property type="protein sequence ID" value="MFF4771988.1"/>
    <property type="molecule type" value="Genomic_DNA"/>
</dbReference>
<dbReference type="SUPFAM" id="SSF47413">
    <property type="entry name" value="lambda repressor-like DNA-binding domains"/>
    <property type="match status" value="1"/>
</dbReference>
<feature type="domain" description="HTH cro/C1-type" evidence="2">
    <location>
        <begin position="26"/>
        <end position="69"/>
    </location>
</feature>
<evidence type="ECO:0000313" key="3">
    <source>
        <dbReference type="EMBL" id="MFF4771988.1"/>
    </source>
</evidence>
<evidence type="ECO:0000259" key="2">
    <source>
        <dbReference type="PROSITE" id="PS50943"/>
    </source>
</evidence>
<comment type="caution">
    <text evidence="3">The sequence shown here is derived from an EMBL/GenBank/DDBJ whole genome shotgun (WGS) entry which is preliminary data.</text>
</comment>
<dbReference type="Proteomes" id="UP001602119">
    <property type="component" value="Unassembled WGS sequence"/>
</dbReference>
<protein>
    <recommendedName>
        <fullName evidence="2">HTH cro/C1-type domain-containing protein</fullName>
    </recommendedName>
</protein>
<evidence type="ECO:0000313" key="4">
    <source>
        <dbReference type="Proteomes" id="UP001602119"/>
    </source>
</evidence>
<sequence length="268" mass="29294">MPKRGQITGDIAPGLTPPHRELAQMLRTLRSSMSGSLAVIGRQLNVHRSTLSLYFNGHRTVPPDLALRLYAMARDEAAQNAAAHLPFSEQDLQTVLKMAKSSCRRCPYYNSVARARSRDTDTTPATPNVPTEGTAGESSLPDKPVPPSTADSVTALRKVPVPFAEGDRQPYAETRWPSIGVLIQHLRAERAADARVILHHAGLSAAIDDLPMIIDSCRRAGLTSSADTVLHYAGQRPHQEVLRIVWLFNAAERYPDANAVLQAAMREP</sequence>
<organism evidence="3 4">
    <name type="scientific">Microtetraspora fusca</name>
    <dbReference type="NCBI Taxonomy" id="1997"/>
    <lineage>
        <taxon>Bacteria</taxon>
        <taxon>Bacillati</taxon>
        <taxon>Actinomycetota</taxon>
        <taxon>Actinomycetes</taxon>
        <taxon>Streptosporangiales</taxon>
        <taxon>Streptosporangiaceae</taxon>
        <taxon>Microtetraspora</taxon>
    </lineage>
</organism>
<name>A0ABW6UYT5_MICFU</name>
<reference evidence="3 4" key="1">
    <citation type="submission" date="2024-10" db="EMBL/GenBank/DDBJ databases">
        <title>The Natural Products Discovery Center: Release of the First 8490 Sequenced Strains for Exploring Actinobacteria Biosynthetic Diversity.</title>
        <authorList>
            <person name="Kalkreuter E."/>
            <person name="Kautsar S.A."/>
            <person name="Yang D."/>
            <person name="Bader C.D."/>
            <person name="Teijaro C.N."/>
            <person name="Fluegel L."/>
            <person name="Davis C.M."/>
            <person name="Simpson J.R."/>
            <person name="Lauterbach L."/>
            <person name="Steele A.D."/>
            <person name="Gui C."/>
            <person name="Meng S."/>
            <person name="Li G."/>
            <person name="Viehrig K."/>
            <person name="Ye F."/>
            <person name="Su P."/>
            <person name="Kiefer A.F."/>
            <person name="Nichols A."/>
            <person name="Cepeda A.J."/>
            <person name="Yan W."/>
            <person name="Fan B."/>
            <person name="Jiang Y."/>
            <person name="Adhikari A."/>
            <person name="Zheng C.-J."/>
            <person name="Schuster L."/>
            <person name="Cowan T.M."/>
            <person name="Smanski M.J."/>
            <person name="Chevrette M.G."/>
            <person name="De Carvalho L.P.S."/>
            <person name="Shen B."/>
        </authorList>
    </citation>
    <scope>NUCLEOTIDE SEQUENCE [LARGE SCALE GENOMIC DNA]</scope>
    <source>
        <strain evidence="3 4">NPDC001281</strain>
    </source>
</reference>
<dbReference type="PROSITE" id="PS50943">
    <property type="entry name" value="HTH_CROC1"/>
    <property type="match status" value="1"/>
</dbReference>
<keyword evidence="4" id="KW-1185">Reference proteome</keyword>
<dbReference type="InterPro" id="IPR010982">
    <property type="entry name" value="Lambda_DNA-bd_dom_sf"/>
</dbReference>
<feature type="region of interest" description="Disordered" evidence="1">
    <location>
        <begin position="114"/>
        <end position="153"/>
    </location>
</feature>
<dbReference type="RefSeq" id="WP_387340546.1">
    <property type="nucleotide sequence ID" value="NZ_JBIAXI010000002.1"/>
</dbReference>